<dbReference type="VEuPathDB" id="FungiDB:HMPREF1541_00007"/>
<dbReference type="STRING" id="1220924.W2SAT1"/>
<name>W2SAT1_CYPE1</name>
<dbReference type="EMBL" id="KB822711">
    <property type="protein sequence ID" value="ETN45826.1"/>
    <property type="molecule type" value="Genomic_DNA"/>
</dbReference>
<keyword evidence="6" id="KW-1185">Reference proteome</keyword>
<dbReference type="Gene3D" id="3.90.180.10">
    <property type="entry name" value="Medium-chain alcohol dehydrogenases, catalytic domain"/>
    <property type="match status" value="1"/>
</dbReference>
<evidence type="ECO:0000259" key="4">
    <source>
        <dbReference type="Pfam" id="PF00107"/>
    </source>
</evidence>
<dbReference type="GO" id="GO:0046872">
    <property type="term" value="F:metal ion binding"/>
    <property type="evidence" value="ECO:0007669"/>
    <property type="project" value="UniProtKB-KW"/>
</dbReference>
<evidence type="ECO:0000313" key="6">
    <source>
        <dbReference type="Proteomes" id="UP000030752"/>
    </source>
</evidence>
<sequence length="247" mass="27087">MLTGGYPGNQAEWCRVPNADLVCVKAPKDVSAKKLLGLCDVRKGDVVGVWGCGAVGLSIQRLALFRGAKKVYAIDKDRHRLALAEKYGSIPVDVSAHKDVADYILGVEPHGLDRGIEASGFRSFAEGDSGDTVSAIIKATRKGGNIALIGDFFFTTNQFPIGALMEKAITLRGDNYMPKRCRIPVPHYFPYLLDITVKNEYDPSFMFTHEDDFENISDDYAKFNTHEIPGGLKVCLVTEFGRTHPTG</sequence>
<keyword evidence="3" id="KW-0862">Zinc</keyword>
<dbReference type="InterPro" id="IPR036291">
    <property type="entry name" value="NAD(P)-bd_dom_sf"/>
</dbReference>
<dbReference type="OrthoDB" id="256333at2759"/>
<dbReference type="HOGENOM" id="CLU_026673_11_3_1"/>
<gene>
    <name evidence="5" type="ORF">HMPREF1541_00007</name>
</gene>
<dbReference type="PANTHER" id="PTHR42813:SF1">
    <property type="entry name" value="DEHYDROGENASE, PUTATIVE (AFU_ORTHOLOGUE AFUA_5G03930)-RELATED"/>
    <property type="match status" value="1"/>
</dbReference>
<dbReference type="Pfam" id="PF00107">
    <property type="entry name" value="ADH_zinc_N"/>
    <property type="match status" value="1"/>
</dbReference>
<accession>W2SAT1</accession>
<comment type="cofactor">
    <cofactor evidence="1">
        <name>Zn(2+)</name>
        <dbReference type="ChEBI" id="CHEBI:29105"/>
    </cofactor>
</comment>
<dbReference type="SUPFAM" id="SSF51735">
    <property type="entry name" value="NAD(P)-binding Rossmann-fold domains"/>
    <property type="match status" value="1"/>
</dbReference>
<protein>
    <recommendedName>
        <fullName evidence="4">Alcohol dehydrogenase-like C-terminal domain-containing protein</fullName>
    </recommendedName>
</protein>
<dbReference type="Proteomes" id="UP000030752">
    <property type="component" value="Unassembled WGS sequence"/>
</dbReference>
<proteinExistence type="predicted"/>
<feature type="domain" description="Alcohol dehydrogenase-like C-terminal" evidence="4">
    <location>
        <begin position="54"/>
        <end position="175"/>
    </location>
</feature>
<evidence type="ECO:0000256" key="1">
    <source>
        <dbReference type="ARBA" id="ARBA00001947"/>
    </source>
</evidence>
<dbReference type="eggNOG" id="KOG0024">
    <property type="taxonomic scope" value="Eukaryota"/>
</dbReference>
<evidence type="ECO:0000313" key="5">
    <source>
        <dbReference type="EMBL" id="ETN45826.1"/>
    </source>
</evidence>
<reference evidence="5 6" key="1">
    <citation type="submission" date="2013-03" db="EMBL/GenBank/DDBJ databases">
        <title>The Genome Sequence of Phialophora europaea CBS 101466.</title>
        <authorList>
            <consortium name="The Broad Institute Genomics Platform"/>
            <person name="Cuomo C."/>
            <person name="de Hoog S."/>
            <person name="Gorbushina A."/>
            <person name="Walker B."/>
            <person name="Young S.K."/>
            <person name="Zeng Q."/>
            <person name="Gargeya S."/>
            <person name="Fitzgerald M."/>
            <person name="Haas B."/>
            <person name="Abouelleil A."/>
            <person name="Allen A.W."/>
            <person name="Alvarado L."/>
            <person name="Arachchi H.M."/>
            <person name="Berlin A.M."/>
            <person name="Chapman S.B."/>
            <person name="Gainer-Dewar J."/>
            <person name="Goldberg J."/>
            <person name="Griggs A."/>
            <person name="Gujja S."/>
            <person name="Hansen M."/>
            <person name="Howarth C."/>
            <person name="Imamovic A."/>
            <person name="Ireland A."/>
            <person name="Larimer J."/>
            <person name="McCowan C."/>
            <person name="Murphy C."/>
            <person name="Pearson M."/>
            <person name="Poon T.W."/>
            <person name="Priest M."/>
            <person name="Roberts A."/>
            <person name="Saif S."/>
            <person name="Shea T."/>
            <person name="Sisk P."/>
            <person name="Sykes S."/>
            <person name="Wortman J."/>
            <person name="Nusbaum C."/>
            <person name="Birren B."/>
        </authorList>
    </citation>
    <scope>NUCLEOTIDE SEQUENCE [LARGE SCALE GENOMIC DNA]</scope>
    <source>
        <strain evidence="5 6">CBS 101466</strain>
    </source>
</reference>
<dbReference type="AlphaFoldDB" id="W2SAT1"/>
<dbReference type="Gene3D" id="3.40.50.720">
    <property type="entry name" value="NAD(P)-binding Rossmann-like Domain"/>
    <property type="match status" value="1"/>
</dbReference>
<evidence type="ECO:0000256" key="2">
    <source>
        <dbReference type="ARBA" id="ARBA00022723"/>
    </source>
</evidence>
<organism evidence="5 6">
    <name type="scientific">Cyphellophora europaea (strain CBS 101466)</name>
    <name type="common">Phialophora europaea</name>
    <dbReference type="NCBI Taxonomy" id="1220924"/>
    <lineage>
        <taxon>Eukaryota</taxon>
        <taxon>Fungi</taxon>
        <taxon>Dikarya</taxon>
        <taxon>Ascomycota</taxon>
        <taxon>Pezizomycotina</taxon>
        <taxon>Eurotiomycetes</taxon>
        <taxon>Chaetothyriomycetidae</taxon>
        <taxon>Chaetothyriales</taxon>
        <taxon>Cyphellophoraceae</taxon>
        <taxon>Cyphellophora</taxon>
    </lineage>
</organism>
<dbReference type="PANTHER" id="PTHR42813">
    <property type="entry name" value="ZINC-TYPE ALCOHOL DEHYDROGENASE-LIKE"/>
    <property type="match status" value="1"/>
</dbReference>
<dbReference type="InParanoid" id="W2SAT1"/>
<dbReference type="RefSeq" id="XP_008710538.1">
    <property type="nucleotide sequence ID" value="XM_008712316.1"/>
</dbReference>
<evidence type="ECO:0000256" key="3">
    <source>
        <dbReference type="ARBA" id="ARBA00022833"/>
    </source>
</evidence>
<dbReference type="GeneID" id="19967346"/>
<keyword evidence="2" id="KW-0479">Metal-binding</keyword>
<dbReference type="InterPro" id="IPR013149">
    <property type="entry name" value="ADH-like_C"/>
</dbReference>